<accession>A0ABP1DBA2</accession>
<evidence type="ECO:0000256" key="2">
    <source>
        <dbReference type="SAM" id="Phobius"/>
    </source>
</evidence>
<evidence type="ECO:0000313" key="3">
    <source>
        <dbReference type="EMBL" id="CAL1703842.1"/>
    </source>
</evidence>
<sequence length="316" mass="33338">MSTFDHNIATTSESSSSTVTSSPVFGYASDRTDHLRAGVVVSTTTIFPSTSPTTTLVFGEPPAPVPIGAIVGGTIAGVVLAVGVVVTWVWWGRCIKREKHKEKRELLRVLEVRENTRRNASTSGTGAPLGHSPASTLSKQKRTVKFGDEPPPLPSPKPSTSGDATITSRTKTPTSTTASSSLTTPYAPPKPSPLARALSTSSTKTSPPDTTITPLPPKPVTRIHLPIVDSRPVSSTLSSNSFYSIQSMDEPQPRIPSGLINAALSPPEPSKKFSFLNYLPPSRLAVNPDETSRLSQVSSGSEMSRPDSMSGVGHAS</sequence>
<feature type="region of interest" description="Disordered" evidence="1">
    <location>
        <begin position="1"/>
        <end position="22"/>
    </location>
</feature>
<feature type="compositionally biased region" description="Low complexity" evidence="1">
    <location>
        <begin position="158"/>
        <end position="184"/>
    </location>
</feature>
<organism evidence="3 4">
    <name type="scientific">Somion occarium</name>
    <dbReference type="NCBI Taxonomy" id="3059160"/>
    <lineage>
        <taxon>Eukaryota</taxon>
        <taxon>Fungi</taxon>
        <taxon>Dikarya</taxon>
        <taxon>Basidiomycota</taxon>
        <taxon>Agaricomycotina</taxon>
        <taxon>Agaricomycetes</taxon>
        <taxon>Polyporales</taxon>
        <taxon>Cerrenaceae</taxon>
        <taxon>Somion</taxon>
    </lineage>
</organism>
<keyword evidence="2" id="KW-0812">Transmembrane</keyword>
<reference evidence="4" key="1">
    <citation type="submission" date="2024-04" db="EMBL/GenBank/DDBJ databases">
        <authorList>
            <person name="Shaw F."/>
            <person name="Minotto A."/>
        </authorList>
    </citation>
    <scope>NUCLEOTIDE SEQUENCE [LARGE SCALE GENOMIC DNA]</scope>
</reference>
<protein>
    <submittedName>
        <fullName evidence="3">Uncharacterized protein</fullName>
    </submittedName>
</protein>
<name>A0ABP1DBA2_9APHY</name>
<gene>
    <name evidence="3" type="ORF">GFSPODELE1_LOCUS4742</name>
</gene>
<feature type="region of interest" description="Disordered" evidence="1">
    <location>
        <begin position="282"/>
        <end position="316"/>
    </location>
</feature>
<feature type="compositionally biased region" description="Low complexity" evidence="1">
    <location>
        <begin position="10"/>
        <end position="22"/>
    </location>
</feature>
<keyword evidence="4" id="KW-1185">Reference proteome</keyword>
<keyword evidence="2" id="KW-0472">Membrane</keyword>
<dbReference type="Proteomes" id="UP001497453">
    <property type="component" value="Chromosome 3"/>
</dbReference>
<feature type="transmembrane region" description="Helical" evidence="2">
    <location>
        <begin position="67"/>
        <end position="91"/>
    </location>
</feature>
<proteinExistence type="predicted"/>
<feature type="compositionally biased region" description="Polar residues" evidence="1">
    <location>
        <begin position="293"/>
        <end position="302"/>
    </location>
</feature>
<feature type="compositionally biased region" description="Low complexity" evidence="1">
    <location>
        <begin position="199"/>
        <end position="213"/>
    </location>
</feature>
<evidence type="ECO:0000313" key="4">
    <source>
        <dbReference type="Proteomes" id="UP001497453"/>
    </source>
</evidence>
<keyword evidence="2" id="KW-1133">Transmembrane helix</keyword>
<evidence type="ECO:0000256" key="1">
    <source>
        <dbReference type="SAM" id="MobiDB-lite"/>
    </source>
</evidence>
<feature type="region of interest" description="Disordered" evidence="1">
    <location>
        <begin position="116"/>
        <end position="222"/>
    </location>
</feature>
<dbReference type="EMBL" id="OZ037946">
    <property type="protein sequence ID" value="CAL1703842.1"/>
    <property type="molecule type" value="Genomic_DNA"/>
</dbReference>